<reference evidence="1 2" key="1">
    <citation type="journal article" date="2023" name="Insect Mol. Biol.">
        <title>Genome sequencing provides insights into the evolution of gene families encoding plant cell wall-degrading enzymes in longhorned beetles.</title>
        <authorList>
            <person name="Shin N.R."/>
            <person name="Okamura Y."/>
            <person name="Kirsch R."/>
            <person name="Pauchet Y."/>
        </authorList>
    </citation>
    <scope>NUCLEOTIDE SEQUENCE [LARGE SCALE GENOMIC DNA]</scope>
    <source>
        <strain evidence="1">EAD_L_NR</strain>
    </source>
</reference>
<evidence type="ECO:0000313" key="1">
    <source>
        <dbReference type="EMBL" id="KAJ8919702.1"/>
    </source>
</evidence>
<keyword evidence="2" id="KW-1185">Reference proteome</keyword>
<proteinExistence type="predicted"/>
<name>A0AAV8W0R1_9CUCU</name>
<comment type="caution">
    <text evidence="1">The sequence shown here is derived from an EMBL/GenBank/DDBJ whole genome shotgun (WGS) entry which is preliminary data.</text>
</comment>
<organism evidence="1 2">
    <name type="scientific">Exocentrus adspersus</name>
    <dbReference type="NCBI Taxonomy" id="1586481"/>
    <lineage>
        <taxon>Eukaryota</taxon>
        <taxon>Metazoa</taxon>
        <taxon>Ecdysozoa</taxon>
        <taxon>Arthropoda</taxon>
        <taxon>Hexapoda</taxon>
        <taxon>Insecta</taxon>
        <taxon>Pterygota</taxon>
        <taxon>Neoptera</taxon>
        <taxon>Endopterygota</taxon>
        <taxon>Coleoptera</taxon>
        <taxon>Polyphaga</taxon>
        <taxon>Cucujiformia</taxon>
        <taxon>Chrysomeloidea</taxon>
        <taxon>Cerambycidae</taxon>
        <taxon>Lamiinae</taxon>
        <taxon>Acanthocinini</taxon>
        <taxon>Exocentrus</taxon>
    </lineage>
</organism>
<dbReference type="EMBL" id="JANEYG010000016">
    <property type="protein sequence ID" value="KAJ8919702.1"/>
    <property type="molecule type" value="Genomic_DNA"/>
</dbReference>
<dbReference type="AlphaFoldDB" id="A0AAV8W0R1"/>
<evidence type="ECO:0000313" key="2">
    <source>
        <dbReference type="Proteomes" id="UP001159042"/>
    </source>
</evidence>
<protein>
    <submittedName>
        <fullName evidence="1">Uncharacterized protein</fullName>
    </submittedName>
</protein>
<gene>
    <name evidence="1" type="ORF">NQ315_006230</name>
</gene>
<sequence length="89" mass="10058">MNLHSKIKLESTHKEQAKVLPSGRIFLQKSESLCGIEGVYLNNFDTPVVQVLITALAESLITPSSLSEVQLDYLDLFTKYSIYKKKQNI</sequence>
<dbReference type="Proteomes" id="UP001159042">
    <property type="component" value="Unassembled WGS sequence"/>
</dbReference>
<accession>A0AAV8W0R1</accession>